<feature type="region of interest" description="Disordered" evidence="1">
    <location>
        <begin position="232"/>
        <end position="266"/>
    </location>
</feature>
<protein>
    <submittedName>
        <fullName evidence="2">Uncharacterized protein</fullName>
    </submittedName>
</protein>
<feature type="compositionally biased region" description="Polar residues" evidence="1">
    <location>
        <begin position="1"/>
        <end position="21"/>
    </location>
</feature>
<evidence type="ECO:0000256" key="1">
    <source>
        <dbReference type="SAM" id="MobiDB-lite"/>
    </source>
</evidence>
<feature type="region of interest" description="Disordered" evidence="1">
    <location>
        <begin position="1"/>
        <end position="34"/>
    </location>
</feature>
<evidence type="ECO:0000313" key="2">
    <source>
        <dbReference type="EMBL" id="KAJ2753771.1"/>
    </source>
</evidence>
<gene>
    <name evidence="2" type="ORF">GGI19_002892</name>
</gene>
<organism evidence="2 3">
    <name type="scientific">Coemansia pectinata</name>
    <dbReference type="NCBI Taxonomy" id="1052879"/>
    <lineage>
        <taxon>Eukaryota</taxon>
        <taxon>Fungi</taxon>
        <taxon>Fungi incertae sedis</taxon>
        <taxon>Zoopagomycota</taxon>
        <taxon>Kickxellomycotina</taxon>
        <taxon>Kickxellomycetes</taxon>
        <taxon>Kickxellales</taxon>
        <taxon>Kickxellaceae</taxon>
        <taxon>Coemansia</taxon>
    </lineage>
</organism>
<dbReference type="AlphaFoldDB" id="A0A9W8GYT9"/>
<proteinExistence type="predicted"/>
<dbReference type="EMBL" id="JANBUH010000163">
    <property type="protein sequence ID" value="KAJ2753771.1"/>
    <property type="molecule type" value="Genomic_DNA"/>
</dbReference>
<dbReference type="OrthoDB" id="5559912at2759"/>
<evidence type="ECO:0000313" key="3">
    <source>
        <dbReference type="Proteomes" id="UP001140011"/>
    </source>
</evidence>
<accession>A0A9W8GYT9</accession>
<feature type="compositionally biased region" description="Low complexity" evidence="1">
    <location>
        <begin position="165"/>
        <end position="175"/>
    </location>
</feature>
<name>A0A9W8GYT9_9FUNG</name>
<feature type="compositionally biased region" description="Polar residues" evidence="1">
    <location>
        <begin position="232"/>
        <end position="255"/>
    </location>
</feature>
<feature type="region of interest" description="Disordered" evidence="1">
    <location>
        <begin position="125"/>
        <end position="210"/>
    </location>
</feature>
<comment type="caution">
    <text evidence="2">The sequence shown here is derived from an EMBL/GenBank/DDBJ whole genome shotgun (WGS) entry which is preliminary data.</text>
</comment>
<sequence>MYPTEYSQSTDFSGQRSASSARRNEQDYGFSSSSLFAPGDPGGFVLPSADPHHHQAGGNYGMAPLGFINPSEHLGHNHGYPPMQQWPGGPGGFVLPGANYPAPSIFPPVPQPQQQIMAYPPAQQMYRQQQYAPHAHSHGAENYGPPQQQRKQVHFLPPYSEQDPHSPSSDVSHSSTAVGYADRNKYRDNVMSRPESVASRHSGASSIHTLVPNSPTSAYATPTQIGMSVYNKNSGNLHSSSSPPRRHNMQNSRQAAYTWENLRYNN</sequence>
<reference evidence="2" key="1">
    <citation type="submission" date="2022-07" db="EMBL/GenBank/DDBJ databases">
        <title>Phylogenomic reconstructions and comparative analyses of Kickxellomycotina fungi.</title>
        <authorList>
            <person name="Reynolds N.K."/>
            <person name="Stajich J.E."/>
            <person name="Barry K."/>
            <person name="Grigoriev I.V."/>
            <person name="Crous P."/>
            <person name="Smith M.E."/>
        </authorList>
    </citation>
    <scope>NUCLEOTIDE SEQUENCE</scope>
    <source>
        <strain evidence="2">BCRC 34297</strain>
    </source>
</reference>
<keyword evidence="3" id="KW-1185">Reference proteome</keyword>
<dbReference type="Proteomes" id="UP001140011">
    <property type="component" value="Unassembled WGS sequence"/>
</dbReference>